<feature type="signal peptide" evidence="6">
    <location>
        <begin position="1"/>
        <end position="24"/>
    </location>
</feature>
<dbReference type="PANTHER" id="PTHR47401">
    <property type="entry name" value="INTERLEUKIN-4"/>
    <property type="match status" value="1"/>
</dbReference>
<dbReference type="AlphaFoldDB" id="A0A8J5ZUZ7"/>
<accession>A0A8J5ZUZ7</accession>
<evidence type="ECO:0000256" key="3">
    <source>
        <dbReference type="ARBA" id="ARBA00022936"/>
    </source>
</evidence>
<dbReference type="GO" id="GO:0050776">
    <property type="term" value="P:regulation of immune response"/>
    <property type="evidence" value="ECO:0007669"/>
    <property type="project" value="TreeGrafter"/>
</dbReference>
<dbReference type="InterPro" id="IPR009079">
    <property type="entry name" value="4_helix_cytokine-like_core"/>
</dbReference>
<evidence type="ECO:0000256" key="2">
    <source>
        <dbReference type="ARBA" id="ARBA00019467"/>
    </source>
</evidence>
<gene>
    <name evidence="7" type="ORF">J0S82_019372</name>
</gene>
<feature type="chain" id="PRO_5035280211" description="Interleukin-4" evidence="6">
    <location>
        <begin position="25"/>
        <end position="119"/>
    </location>
</feature>
<dbReference type="EMBL" id="JAGFMF010012090">
    <property type="protein sequence ID" value="KAG8507826.1"/>
    <property type="molecule type" value="Genomic_DNA"/>
</dbReference>
<comment type="function">
    <text evidence="1">Participates in at least several B-cell activation processes as well as of other cell types. It is a costimulator of DNA-synthesis. It induces the expression of class II MHC molecules on resting B-cells. It enhances both secretion and cell surface expression of IgE and IgG1. It also regulates the expression of the low affinity Fc receptor for IgE (CD23) on both lymphocytes and monocytes. Positively regulates IL31RA expression in macrophages. Stimulates autophagy in dendritic cells by interfering with mTORC1 signaling and through the induction of RUFY4.</text>
</comment>
<dbReference type="SMART" id="SM00190">
    <property type="entry name" value="IL4_13"/>
    <property type="match status" value="1"/>
</dbReference>
<name>A0A8J5ZUZ7_GALPY</name>
<keyword evidence="8" id="KW-1185">Reference proteome</keyword>
<dbReference type="GO" id="GO:0008083">
    <property type="term" value="F:growth factor activity"/>
    <property type="evidence" value="ECO:0007669"/>
    <property type="project" value="InterPro"/>
</dbReference>
<dbReference type="OrthoDB" id="9528087at2759"/>
<dbReference type="Gene3D" id="1.20.1250.10">
    <property type="match status" value="1"/>
</dbReference>
<evidence type="ECO:0000313" key="8">
    <source>
        <dbReference type="Proteomes" id="UP000700334"/>
    </source>
</evidence>
<dbReference type="InterPro" id="IPR002354">
    <property type="entry name" value="IL-4"/>
</dbReference>
<evidence type="ECO:0000256" key="6">
    <source>
        <dbReference type="SAM" id="SignalP"/>
    </source>
</evidence>
<protein>
    <recommendedName>
        <fullName evidence="2">Interleukin-4</fullName>
    </recommendedName>
    <alternativeName>
        <fullName evidence="5">B-cell stimulatory factor 1</fullName>
    </alternativeName>
    <alternativeName>
        <fullName evidence="4">Lymphocyte stimulatory factor 1</fullName>
    </alternativeName>
</protein>
<dbReference type="GO" id="GO:0006955">
    <property type="term" value="P:immune response"/>
    <property type="evidence" value="ECO:0007669"/>
    <property type="project" value="InterPro"/>
</dbReference>
<dbReference type="GO" id="GO:0050728">
    <property type="term" value="P:negative regulation of inflammatory response"/>
    <property type="evidence" value="ECO:0007669"/>
    <property type="project" value="TreeGrafter"/>
</dbReference>
<dbReference type="GO" id="GO:0035771">
    <property type="term" value="P:interleukin-4-mediated signaling pathway"/>
    <property type="evidence" value="ECO:0007669"/>
    <property type="project" value="TreeGrafter"/>
</dbReference>
<dbReference type="InterPro" id="IPR001325">
    <property type="entry name" value="IL-4/IL-13"/>
</dbReference>
<keyword evidence="6" id="KW-0732">Signal</keyword>
<dbReference type="Proteomes" id="UP000700334">
    <property type="component" value="Unassembled WGS sequence"/>
</dbReference>
<dbReference type="GO" id="GO:0005136">
    <property type="term" value="F:interleukin-4 receptor binding"/>
    <property type="evidence" value="ECO:0007669"/>
    <property type="project" value="InterPro"/>
</dbReference>
<evidence type="ECO:0000313" key="7">
    <source>
        <dbReference type="EMBL" id="KAG8507826.1"/>
    </source>
</evidence>
<dbReference type="GO" id="GO:0042113">
    <property type="term" value="P:B cell activation"/>
    <property type="evidence" value="ECO:0007669"/>
    <property type="project" value="UniProtKB-KW"/>
</dbReference>
<proteinExistence type="predicted"/>
<organism evidence="7 8">
    <name type="scientific">Galemys pyrenaicus</name>
    <name type="common">Iberian desman</name>
    <name type="synonym">Pyrenean desman</name>
    <dbReference type="NCBI Taxonomy" id="202257"/>
    <lineage>
        <taxon>Eukaryota</taxon>
        <taxon>Metazoa</taxon>
        <taxon>Chordata</taxon>
        <taxon>Craniata</taxon>
        <taxon>Vertebrata</taxon>
        <taxon>Euteleostomi</taxon>
        <taxon>Mammalia</taxon>
        <taxon>Eutheria</taxon>
        <taxon>Laurasiatheria</taxon>
        <taxon>Eulipotyphla</taxon>
        <taxon>Talpidae</taxon>
        <taxon>Galemys</taxon>
    </lineage>
</organism>
<keyword evidence="3" id="KW-0075">B-cell activation</keyword>
<evidence type="ECO:0000256" key="5">
    <source>
        <dbReference type="ARBA" id="ARBA00031287"/>
    </source>
</evidence>
<dbReference type="Pfam" id="PF00727">
    <property type="entry name" value="IL4"/>
    <property type="match status" value="1"/>
</dbReference>
<dbReference type="GO" id="GO:0045893">
    <property type="term" value="P:positive regulation of DNA-templated transcription"/>
    <property type="evidence" value="ECO:0007669"/>
    <property type="project" value="TreeGrafter"/>
</dbReference>
<evidence type="ECO:0000256" key="1">
    <source>
        <dbReference type="ARBA" id="ARBA00003994"/>
    </source>
</evidence>
<dbReference type="PANTHER" id="PTHR47401:SF1">
    <property type="entry name" value="INTERLEUKIN-4"/>
    <property type="match status" value="1"/>
</dbReference>
<comment type="caution">
    <text evidence="7">The sequence shown here is derived from an EMBL/GenBank/DDBJ whole genome shotgun (WGS) entry which is preliminary data.</text>
</comment>
<dbReference type="GO" id="GO:0005576">
    <property type="term" value="C:extracellular region"/>
    <property type="evidence" value="ECO:0007669"/>
    <property type="project" value="InterPro"/>
</dbReference>
<sequence length="119" mass="13696">MGLTAQLIPTLVCLLACTSNFVLGHKLDLTLREIIKTLNILTERKNTTETETFCRAATVLRQFYTHHKCLPKSVKGLDRNLCHMANMTYYCPVNEAKKTTLKDFLERLKMIMKEKFAKS</sequence>
<evidence type="ECO:0000256" key="4">
    <source>
        <dbReference type="ARBA" id="ARBA00030247"/>
    </source>
</evidence>
<dbReference type="SUPFAM" id="SSF47266">
    <property type="entry name" value="4-helical cytokines"/>
    <property type="match status" value="1"/>
</dbReference>
<reference evidence="7" key="1">
    <citation type="journal article" date="2021" name="Evol. Appl.">
        <title>The genome of the Pyrenean desman and the effects of bottlenecks and inbreeding on the genomic landscape of an endangered species.</title>
        <authorList>
            <person name="Escoda L."/>
            <person name="Castresana J."/>
        </authorList>
    </citation>
    <scope>NUCLEOTIDE SEQUENCE</scope>
    <source>
        <strain evidence="7">IBE-C5619</strain>
    </source>
</reference>